<dbReference type="PATRIC" id="fig|86416.3.peg.4373"/>
<reference evidence="1 2" key="1">
    <citation type="submission" date="2012-01" db="EMBL/GenBank/DDBJ databases">
        <title>Complete sequence of chromosome of Clostridium pasteurianum BC1.</title>
        <authorList>
            <consortium name="US DOE Joint Genome Institute"/>
            <person name="Lucas S."/>
            <person name="Han J."/>
            <person name="Lapidus A."/>
            <person name="Cheng J.-F."/>
            <person name="Goodwin L."/>
            <person name="Pitluck S."/>
            <person name="Peters L."/>
            <person name="Mikhailova N."/>
            <person name="Teshima H."/>
            <person name="Detter J.C."/>
            <person name="Han C."/>
            <person name="Tapia R."/>
            <person name="Land M."/>
            <person name="Hauser L."/>
            <person name="Kyrpides N."/>
            <person name="Ivanova N."/>
            <person name="Pagani I."/>
            <person name="Dunn J."/>
            <person name="Taghavi S."/>
            <person name="Francis A."/>
            <person name="van der Lelie D."/>
            <person name="Woyke T."/>
        </authorList>
    </citation>
    <scope>NUCLEOTIDE SEQUENCE [LARGE SCALE GENOMIC DNA]</scope>
    <source>
        <strain evidence="1 2">BC1</strain>
    </source>
</reference>
<evidence type="ECO:0000313" key="1">
    <source>
        <dbReference type="EMBL" id="AGK99079.1"/>
    </source>
</evidence>
<accession>R4KEW9</accession>
<keyword evidence="2" id="KW-1185">Reference proteome</keyword>
<organism evidence="1 2">
    <name type="scientific">Clostridium pasteurianum BC1</name>
    <dbReference type="NCBI Taxonomy" id="86416"/>
    <lineage>
        <taxon>Bacteria</taxon>
        <taxon>Bacillati</taxon>
        <taxon>Bacillota</taxon>
        <taxon>Clostridia</taxon>
        <taxon>Eubacteriales</taxon>
        <taxon>Clostridiaceae</taxon>
        <taxon>Clostridium</taxon>
    </lineage>
</organism>
<sequence length="340" mass="39660">MNTNNLNNLSIEEIKISNAILNWSLGRKNFLSVVAPPYNTSLIFIKTIMEFINDEKKVLYITGEYEKNIQIIKYFRNNTKFRKYTYIRNSVTMTNSSLVFCNYKKSILIKDKFDLVIYDDIRSYPLYSKYEIIDIMNKCCNGHGKLIAYSIDDIFNKGKEILLPAKYNKMPLVEPRVITTRIDINKDMPFVVYEYIKWSINIGRRVAMILPNSVNIFNVTSYVFKYCEMLTHNITYHSKYENNTSKINELHKYEGGIIVTDDFDSICNNGSMNIIVLFADNSEFNYKKLVYFCGRTGEGDIGSRGEVIFLAKEENYEIEKAKAITRNFNKKAWEDGLLSI</sequence>
<protein>
    <submittedName>
        <fullName evidence="1">Uncharacterized protein</fullName>
    </submittedName>
</protein>
<dbReference type="STRING" id="86416.Clopa_4363"/>
<dbReference type="HOGENOM" id="CLU_070757_0_0_9"/>
<dbReference type="OrthoDB" id="1933944at2"/>
<dbReference type="KEGG" id="cpas:Clopa_4363"/>
<dbReference type="Proteomes" id="UP000013523">
    <property type="component" value="Chromosome"/>
</dbReference>
<dbReference type="AlphaFoldDB" id="R4KEW9"/>
<name>R4KEW9_CLOPA</name>
<gene>
    <name evidence="1" type="ORF">Clopa_4363</name>
</gene>
<dbReference type="EMBL" id="CP003261">
    <property type="protein sequence ID" value="AGK99079.1"/>
    <property type="molecule type" value="Genomic_DNA"/>
</dbReference>
<evidence type="ECO:0000313" key="2">
    <source>
        <dbReference type="Proteomes" id="UP000013523"/>
    </source>
</evidence>
<proteinExistence type="predicted"/>
<dbReference type="eggNOG" id="COG4098">
    <property type="taxonomic scope" value="Bacteria"/>
</dbReference>
<dbReference type="RefSeq" id="WP_015617353.1">
    <property type="nucleotide sequence ID" value="NC_021182.1"/>
</dbReference>